<sequence>MLKPSASSPHSGQGSFFDPEYVCDRIIPEDSFYRRFKEKINPLIKDKMFASMYCLDNGRPPISPALLAKATILQFHRNLSDREMERACAFDIEIKFALGLRLDERPFDHSSLGDFRKRLLEHEKEKEVFDKLLDKLVKEGLIGRNEIQRIDATHVIADIALPTMTVLVKKGVRNVLIPLKKKHPKLYQSLGKKITVEEYDHRKVDHEVDGRLDFAAKEKKLVEVVTDARTVLRKAESVKGDKNLSKSVEMLKRILREHITEDENNQPKEKVRKEKPADLLVSPVDPDARFGAKSKTKKFHGYKANITETVNSRFITSVQATPGNKRDGSVTVQSIEEQKPHRLKPEKLIGDTAYSDGGYRKALKEHGTELVAPLRIMNNITRAVYPKSMFDYDAKKNTLTCPAGVTIKQSFHDYQKDVRMFHFPLTKCGPCEHLSKCTKAKEKRRVVGIGPAHQELRDAEVYNKTDQFKEDMKLRQAIEGKLSEMKRYHGLTRARYRGLNKMKLQCYFTAVAVNIKRWIKLEMEKLKVQSDPAPT</sequence>
<evidence type="ECO:0000313" key="5">
    <source>
        <dbReference type="Proteomes" id="UP000594688"/>
    </source>
</evidence>
<evidence type="ECO:0000313" key="3">
    <source>
        <dbReference type="EMBL" id="QPJ61640.1"/>
    </source>
</evidence>
<dbReference type="Pfam" id="PF05598">
    <property type="entry name" value="DUF772"/>
    <property type="match status" value="1"/>
</dbReference>
<feature type="domain" description="Transposase DDE" evidence="2">
    <location>
        <begin position="400"/>
        <end position="517"/>
    </location>
</feature>
<dbReference type="PANTHER" id="PTHR33408">
    <property type="entry name" value="TRANSPOSASE"/>
    <property type="match status" value="1"/>
</dbReference>
<feature type="domain" description="Transposase InsH N-terminal" evidence="1">
    <location>
        <begin position="23"/>
        <end position="118"/>
    </location>
</feature>
<dbReference type="Proteomes" id="UP000594688">
    <property type="component" value="Chromosome"/>
</dbReference>
<gene>
    <name evidence="3" type="ORF">G3M70_06980</name>
    <name evidence="4" type="ORF">G3M70_10145</name>
</gene>
<dbReference type="Pfam" id="PF13751">
    <property type="entry name" value="DDE_Tnp_1_6"/>
    <property type="match status" value="1"/>
</dbReference>
<dbReference type="InterPro" id="IPR008490">
    <property type="entry name" value="Transposase_InsH_N"/>
</dbReference>
<dbReference type="KEGG" id="nli:G3M70_10145"/>
<dbReference type="EMBL" id="CP048685">
    <property type="protein sequence ID" value="QPJ62210.1"/>
    <property type="molecule type" value="Genomic_DNA"/>
</dbReference>
<dbReference type="EMBL" id="CP048685">
    <property type="protein sequence ID" value="QPJ61640.1"/>
    <property type="molecule type" value="Genomic_DNA"/>
</dbReference>
<reference evidence="4 5" key="1">
    <citation type="submission" date="2020-02" db="EMBL/GenBank/DDBJ databases">
        <title>Genomic and physiological characterization of two novel Nitrospinaceae genera.</title>
        <authorList>
            <person name="Mueller A.J."/>
            <person name="Jung M.-Y."/>
            <person name="Strachan C.R."/>
            <person name="Herbold C.W."/>
            <person name="Kirkegaard R.H."/>
            <person name="Daims H."/>
        </authorList>
    </citation>
    <scope>NUCLEOTIDE SEQUENCE [LARGE SCALE GENOMIC DNA]</scope>
    <source>
        <strain evidence="4">EB</strain>
    </source>
</reference>
<dbReference type="AlphaFoldDB" id="A0A7T0G053"/>
<organism evidence="4 5">
    <name type="scientific">Candidatus Nitronauta litoralis</name>
    <dbReference type="NCBI Taxonomy" id="2705533"/>
    <lineage>
        <taxon>Bacteria</taxon>
        <taxon>Pseudomonadati</taxon>
        <taxon>Nitrospinota/Tectimicrobiota group</taxon>
        <taxon>Nitrospinota</taxon>
        <taxon>Nitrospinia</taxon>
        <taxon>Nitrospinales</taxon>
        <taxon>Nitrospinaceae</taxon>
        <taxon>Candidatus Nitronauta</taxon>
    </lineage>
</organism>
<dbReference type="InterPro" id="IPR047629">
    <property type="entry name" value="IS1182_transpos"/>
</dbReference>
<dbReference type="InterPro" id="IPR025668">
    <property type="entry name" value="Tnp_DDE_dom"/>
</dbReference>
<name>A0A7T0G053_9BACT</name>
<evidence type="ECO:0000259" key="1">
    <source>
        <dbReference type="Pfam" id="PF05598"/>
    </source>
</evidence>
<dbReference type="NCBIfam" id="NF033551">
    <property type="entry name" value="transpos_IS1182"/>
    <property type="match status" value="1"/>
</dbReference>
<dbReference type="KEGG" id="nli:G3M70_06980"/>
<evidence type="ECO:0000313" key="4">
    <source>
        <dbReference type="EMBL" id="QPJ62210.1"/>
    </source>
</evidence>
<evidence type="ECO:0000259" key="2">
    <source>
        <dbReference type="Pfam" id="PF13751"/>
    </source>
</evidence>
<dbReference type="PANTHER" id="PTHR33408:SF2">
    <property type="entry name" value="TRANSPOSASE DDE DOMAIN-CONTAINING PROTEIN"/>
    <property type="match status" value="1"/>
</dbReference>
<accession>A0A7T0G053</accession>
<protein>
    <submittedName>
        <fullName evidence="4">IS1182 family transposase</fullName>
    </submittedName>
</protein>
<proteinExistence type="predicted"/>